<evidence type="ECO:0000313" key="1">
    <source>
        <dbReference type="EMBL" id="MBK6973111.1"/>
    </source>
</evidence>
<gene>
    <name evidence="1" type="ORF">IPH26_09260</name>
</gene>
<dbReference type="EMBL" id="JADJEV010000003">
    <property type="protein sequence ID" value="MBK6973111.1"/>
    <property type="molecule type" value="Genomic_DNA"/>
</dbReference>
<name>A0A9D7DYE9_9PROT</name>
<sequence>MAAGSLDVQEASRLLAELEQPNRGTLYCKVSPKGAISLYGLQRMPVTLYVEQWDRLLGFADELRKFMKDHDTEFKRKEPKA</sequence>
<evidence type="ECO:0000313" key="2">
    <source>
        <dbReference type="Proteomes" id="UP000807785"/>
    </source>
</evidence>
<protein>
    <submittedName>
        <fullName evidence="1">Uncharacterized protein</fullName>
    </submittedName>
</protein>
<dbReference type="AlphaFoldDB" id="A0A9D7DYE9"/>
<proteinExistence type="predicted"/>
<reference evidence="1" key="1">
    <citation type="submission" date="2020-10" db="EMBL/GenBank/DDBJ databases">
        <title>Connecting structure to function with the recovery of over 1000 high-quality activated sludge metagenome-assembled genomes encoding full-length rRNA genes using long-read sequencing.</title>
        <authorList>
            <person name="Singleton C.M."/>
            <person name="Petriglieri F."/>
            <person name="Kristensen J.M."/>
            <person name="Kirkegaard R.H."/>
            <person name="Michaelsen T.Y."/>
            <person name="Andersen M.H."/>
            <person name="Karst S.M."/>
            <person name="Dueholm M.S."/>
            <person name="Nielsen P.H."/>
            <person name="Albertsen M."/>
        </authorList>
    </citation>
    <scope>NUCLEOTIDE SEQUENCE</scope>
    <source>
        <strain evidence="1">Bjer_18-Q3-R1-45_BAT3C.347</strain>
    </source>
</reference>
<organism evidence="1 2">
    <name type="scientific">Candidatus Methylophosphatis roskildensis</name>
    <dbReference type="NCBI Taxonomy" id="2899263"/>
    <lineage>
        <taxon>Bacteria</taxon>
        <taxon>Pseudomonadati</taxon>
        <taxon>Pseudomonadota</taxon>
        <taxon>Betaproteobacteria</taxon>
        <taxon>Nitrosomonadales</taxon>
        <taxon>Sterolibacteriaceae</taxon>
        <taxon>Candidatus Methylophosphatis</taxon>
    </lineage>
</organism>
<comment type="caution">
    <text evidence="1">The sequence shown here is derived from an EMBL/GenBank/DDBJ whole genome shotgun (WGS) entry which is preliminary data.</text>
</comment>
<accession>A0A9D7DYE9</accession>
<dbReference type="Proteomes" id="UP000807785">
    <property type="component" value="Unassembled WGS sequence"/>
</dbReference>